<evidence type="ECO:0000256" key="3">
    <source>
        <dbReference type="ARBA" id="ARBA00022989"/>
    </source>
</evidence>
<dbReference type="SUPFAM" id="SSF90112">
    <property type="entry name" value="Neurotransmitter-gated ion-channel transmembrane pore"/>
    <property type="match status" value="1"/>
</dbReference>
<comment type="subcellular location">
    <subcellularLocation>
        <location evidence="1">Membrane</location>
    </subcellularLocation>
</comment>
<keyword evidence="8" id="KW-1185">Reference proteome</keyword>
<evidence type="ECO:0000313" key="7">
    <source>
        <dbReference type="EMBL" id="GMT15921.1"/>
    </source>
</evidence>
<dbReference type="Proteomes" id="UP001432322">
    <property type="component" value="Unassembled WGS sequence"/>
</dbReference>
<feature type="transmembrane region" description="Helical" evidence="5">
    <location>
        <begin position="295"/>
        <end position="314"/>
    </location>
</feature>
<dbReference type="SUPFAM" id="SSF63712">
    <property type="entry name" value="Nicotinic receptor ligand binding domain-like"/>
    <property type="match status" value="1"/>
</dbReference>
<feature type="transmembrane region" description="Helical" evidence="5">
    <location>
        <begin position="163"/>
        <end position="183"/>
    </location>
</feature>
<protein>
    <recommendedName>
        <fullName evidence="6">Neurotransmitter-gated ion-channel ligand-binding domain-containing protein</fullName>
    </recommendedName>
</protein>
<gene>
    <name evidence="7" type="ORF">PFISCL1PPCAC_7218</name>
</gene>
<keyword evidence="2 5" id="KW-0812">Transmembrane</keyword>
<dbReference type="GO" id="GO:0016020">
    <property type="term" value="C:membrane"/>
    <property type="evidence" value="ECO:0007669"/>
    <property type="project" value="UniProtKB-SubCell"/>
</dbReference>
<dbReference type="InterPro" id="IPR036719">
    <property type="entry name" value="Neuro-gated_channel_TM_sf"/>
</dbReference>
<evidence type="ECO:0000256" key="1">
    <source>
        <dbReference type="ARBA" id="ARBA00004370"/>
    </source>
</evidence>
<dbReference type="InterPro" id="IPR036734">
    <property type="entry name" value="Neur_chan_lig-bd_sf"/>
</dbReference>
<dbReference type="GO" id="GO:0004888">
    <property type="term" value="F:transmembrane signaling receptor activity"/>
    <property type="evidence" value="ECO:0007669"/>
    <property type="project" value="InterPro"/>
</dbReference>
<dbReference type="GO" id="GO:0005230">
    <property type="term" value="F:extracellular ligand-gated monoatomic ion channel activity"/>
    <property type="evidence" value="ECO:0007669"/>
    <property type="project" value="InterPro"/>
</dbReference>
<dbReference type="Gene3D" id="2.70.170.10">
    <property type="entry name" value="Neurotransmitter-gated ion-channel ligand-binding domain"/>
    <property type="match status" value="1"/>
</dbReference>
<dbReference type="InterPro" id="IPR006201">
    <property type="entry name" value="Neur_channel"/>
</dbReference>
<evidence type="ECO:0000256" key="2">
    <source>
        <dbReference type="ARBA" id="ARBA00022692"/>
    </source>
</evidence>
<dbReference type="InterPro" id="IPR006202">
    <property type="entry name" value="Neur_chan_lig-bd"/>
</dbReference>
<dbReference type="AlphaFoldDB" id="A0AAV5VB26"/>
<organism evidence="7 8">
    <name type="scientific">Pristionchus fissidentatus</name>
    <dbReference type="NCBI Taxonomy" id="1538716"/>
    <lineage>
        <taxon>Eukaryota</taxon>
        <taxon>Metazoa</taxon>
        <taxon>Ecdysozoa</taxon>
        <taxon>Nematoda</taxon>
        <taxon>Chromadorea</taxon>
        <taxon>Rhabditida</taxon>
        <taxon>Rhabditina</taxon>
        <taxon>Diplogasteromorpha</taxon>
        <taxon>Diplogasteroidea</taxon>
        <taxon>Neodiplogasteridae</taxon>
        <taxon>Pristionchus</taxon>
    </lineage>
</organism>
<proteinExistence type="predicted"/>
<feature type="transmembrane region" description="Helical" evidence="5">
    <location>
        <begin position="195"/>
        <end position="215"/>
    </location>
</feature>
<name>A0AAV5VB26_9BILA</name>
<evidence type="ECO:0000313" key="8">
    <source>
        <dbReference type="Proteomes" id="UP001432322"/>
    </source>
</evidence>
<feature type="transmembrane region" description="Helical" evidence="5">
    <location>
        <begin position="130"/>
        <end position="151"/>
    </location>
</feature>
<dbReference type="Pfam" id="PF02931">
    <property type="entry name" value="Neur_chan_LBD"/>
    <property type="match status" value="1"/>
</dbReference>
<keyword evidence="4 5" id="KW-0472">Membrane</keyword>
<evidence type="ECO:0000256" key="5">
    <source>
        <dbReference type="SAM" id="Phobius"/>
    </source>
</evidence>
<reference evidence="7" key="1">
    <citation type="submission" date="2023-10" db="EMBL/GenBank/DDBJ databases">
        <title>Genome assembly of Pristionchus species.</title>
        <authorList>
            <person name="Yoshida K."/>
            <person name="Sommer R.J."/>
        </authorList>
    </citation>
    <scope>NUCLEOTIDE SEQUENCE</scope>
    <source>
        <strain evidence="7">RS5133</strain>
    </source>
</reference>
<dbReference type="EMBL" id="BTSY01000002">
    <property type="protein sequence ID" value="GMT15921.1"/>
    <property type="molecule type" value="Genomic_DNA"/>
</dbReference>
<dbReference type="PANTHER" id="PTHR18945">
    <property type="entry name" value="NEUROTRANSMITTER GATED ION CHANNEL"/>
    <property type="match status" value="1"/>
</dbReference>
<evidence type="ECO:0000256" key="4">
    <source>
        <dbReference type="ARBA" id="ARBA00023136"/>
    </source>
</evidence>
<feature type="domain" description="Neurotransmitter-gated ion-channel ligand-binding" evidence="6">
    <location>
        <begin position="1"/>
        <end position="75"/>
    </location>
</feature>
<accession>A0AAV5VB26</accession>
<comment type="caution">
    <text evidence="7">The sequence shown here is derived from an EMBL/GenBank/DDBJ whole genome shotgun (WGS) entry which is preliminary data.</text>
</comment>
<keyword evidence="3 5" id="KW-1133">Transmembrane helix</keyword>
<evidence type="ECO:0000259" key="6">
    <source>
        <dbReference type="Pfam" id="PF02931"/>
    </source>
</evidence>
<sequence length="327" mass="37144">MPASNLWLPRITASNALAHRRVGAEATQDAMVHADGRVVLRSRIYMETSCGMNTNYFPFDTHDCPIVFSSSLPTSYMDIHPEIRLHSTDEMFGDFSITEVNLEQNVIERGRDEYKEIRFVARLVRHSSSLVFSVILPSSFLVAALLAVHHSRALQGEDCTEKSSLILSTFLVFLLHSGLLAFLTPRGATLSMLGWLLLGQTTLSLFSLIISLVSVNKLSNRKHPSASPSLLYRLSCLQQPRPRPEEREKFIEYLHRVSSPSEASNGTGHIRQCSERRRDRLREEQWAKIHARSSLIILLLLEVFNLIMLCLFFYTTTRPTPARINYN</sequence>